<proteinExistence type="predicted"/>
<gene>
    <name evidence="2" type="ORF">GIL414_LOCUS85864</name>
</gene>
<sequence>MYADDIVVMCDSPKNLEHFIKVFERVTNDFGLSMNIQKTCTMSLKQFEKTIGKNETNGKEKDASSNIVIRDQNIETVDDFNYLGCNIANDQTQAKEIEVRIGKASSAFNSLRRIAWYRKCISIQAKVRIFKACILPVLLYGSEIWCLKAVEEQRLNTFYMKCLRTLLGVGRG</sequence>
<evidence type="ECO:0000313" key="2">
    <source>
        <dbReference type="EMBL" id="CAF5223980.1"/>
    </source>
</evidence>
<protein>
    <recommendedName>
        <fullName evidence="1">Reverse transcriptase domain-containing protein</fullName>
    </recommendedName>
</protein>
<dbReference type="Proteomes" id="UP000681720">
    <property type="component" value="Unassembled WGS sequence"/>
</dbReference>
<dbReference type="PANTHER" id="PTHR47027">
    <property type="entry name" value="REVERSE TRANSCRIPTASE DOMAIN-CONTAINING PROTEIN"/>
    <property type="match status" value="1"/>
</dbReference>
<feature type="domain" description="Reverse transcriptase" evidence="1">
    <location>
        <begin position="1"/>
        <end position="87"/>
    </location>
</feature>
<feature type="non-terminal residue" evidence="2">
    <location>
        <position position="172"/>
    </location>
</feature>
<evidence type="ECO:0000313" key="3">
    <source>
        <dbReference type="Proteomes" id="UP000681720"/>
    </source>
</evidence>
<dbReference type="Pfam" id="PF00078">
    <property type="entry name" value="RVT_1"/>
    <property type="match status" value="1"/>
</dbReference>
<dbReference type="SUPFAM" id="SSF56672">
    <property type="entry name" value="DNA/RNA polymerases"/>
    <property type="match status" value="1"/>
</dbReference>
<evidence type="ECO:0000259" key="1">
    <source>
        <dbReference type="PROSITE" id="PS50878"/>
    </source>
</evidence>
<organism evidence="2 3">
    <name type="scientific">Rotaria magnacalcarata</name>
    <dbReference type="NCBI Taxonomy" id="392030"/>
    <lineage>
        <taxon>Eukaryota</taxon>
        <taxon>Metazoa</taxon>
        <taxon>Spiralia</taxon>
        <taxon>Gnathifera</taxon>
        <taxon>Rotifera</taxon>
        <taxon>Eurotatoria</taxon>
        <taxon>Bdelloidea</taxon>
        <taxon>Philodinida</taxon>
        <taxon>Philodinidae</taxon>
        <taxon>Rotaria</taxon>
    </lineage>
</organism>
<dbReference type="AlphaFoldDB" id="A0A8S3K2L8"/>
<comment type="caution">
    <text evidence="2">The sequence shown here is derived from an EMBL/GenBank/DDBJ whole genome shotgun (WGS) entry which is preliminary data.</text>
</comment>
<name>A0A8S3K2L8_9BILA</name>
<accession>A0A8S3K2L8</accession>
<dbReference type="InterPro" id="IPR000477">
    <property type="entry name" value="RT_dom"/>
</dbReference>
<dbReference type="EMBL" id="CAJOBJ010372267">
    <property type="protein sequence ID" value="CAF5223980.1"/>
    <property type="molecule type" value="Genomic_DNA"/>
</dbReference>
<dbReference type="InterPro" id="IPR043502">
    <property type="entry name" value="DNA/RNA_pol_sf"/>
</dbReference>
<reference evidence="2" key="1">
    <citation type="submission" date="2021-02" db="EMBL/GenBank/DDBJ databases">
        <authorList>
            <person name="Nowell W R."/>
        </authorList>
    </citation>
    <scope>NUCLEOTIDE SEQUENCE</scope>
</reference>
<dbReference type="PANTHER" id="PTHR47027:SF20">
    <property type="entry name" value="REVERSE TRANSCRIPTASE-LIKE PROTEIN WITH RNA-DIRECTED DNA POLYMERASE DOMAIN"/>
    <property type="match status" value="1"/>
</dbReference>
<dbReference type="PROSITE" id="PS50878">
    <property type="entry name" value="RT_POL"/>
    <property type="match status" value="1"/>
</dbReference>